<comment type="caution">
    <text evidence="13">The sequence shown here is derived from an EMBL/GenBank/DDBJ whole genome shotgun (WGS) entry which is preliminary data.</text>
</comment>
<dbReference type="HAMAP" id="MF_00244">
    <property type="entry name" value="NaMN_adenylyltr"/>
    <property type="match status" value="1"/>
</dbReference>
<evidence type="ECO:0000256" key="2">
    <source>
        <dbReference type="ARBA" id="ARBA00005019"/>
    </source>
</evidence>
<evidence type="ECO:0000256" key="1">
    <source>
        <dbReference type="ARBA" id="ARBA00002324"/>
    </source>
</evidence>
<dbReference type="EC" id="2.7.7.18" evidence="11"/>
<dbReference type="Proteomes" id="UP000290253">
    <property type="component" value="Unassembled WGS sequence"/>
</dbReference>
<accession>A0A4Q1SKB8</accession>
<protein>
    <recommendedName>
        <fullName evidence="11">Probable nicotinate-nucleotide adenylyltransferase</fullName>
        <ecNumber evidence="11">2.7.7.18</ecNumber>
    </recommendedName>
    <alternativeName>
        <fullName evidence="11">Deamido-NAD(+) diphosphorylase</fullName>
    </alternativeName>
    <alternativeName>
        <fullName evidence="11">Deamido-NAD(+) pyrophosphorylase</fullName>
    </alternativeName>
    <alternativeName>
        <fullName evidence="11">Nicotinate mononucleotide adenylyltransferase</fullName>
        <shortName evidence="11">NaMN adenylyltransferase</shortName>
    </alternativeName>
</protein>
<organism evidence="13 14">
    <name type="scientific">Silvibacterium dinghuense</name>
    <dbReference type="NCBI Taxonomy" id="1560006"/>
    <lineage>
        <taxon>Bacteria</taxon>
        <taxon>Pseudomonadati</taxon>
        <taxon>Acidobacteriota</taxon>
        <taxon>Terriglobia</taxon>
        <taxon>Terriglobales</taxon>
        <taxon>Acidobacteriaceae</taxon>
        <taxon>Silvibacterium</taxon>
    </lineage>
</organism>
<evidence type="ECO:0000256" key="11">
    <source>
        <dbReference type="HAMAP-Rule" id="MF_00244"/>
    </source>
</evidence>
<dbReference type="Gene3D" id="3.40.50.620">
    <property type="entry name" value="HUPs"/>
    <property type="match status" value="1"/>
</dbReference>
<dbReference type="EMBL" id="SDMK01000001">
    <property type="protein sequence ID" value="RXS97905.1"/>
    <property type="molecule type" value="Genomic_DNA"/>
</dbReference>
<dbReference type="OrthoDB" id="5295945at2"/>
<evidence type="ECO:0000313" key="13">
    <source>
        <dbReference type="EMBL" id="RXS97905.1"/>
    </source>
</evidence>
<evidence type="ECO:0000256" key="6">
    <source>
        <dbReference type="ARBA" id="ARBA00022695"/>
    </source>
</evidence>
<evidence type="ECO:0000256" key="3">
    <source>
        <dbReference type="ARBA" id="ARBA00009014"/>
    </source>
</evidence>
<keyword evidence="4 11" id="KW-0662">Pyridine nucleotide biosynthesis</keyword>
<evidence type="ECO:0000259" key="12">
    <source>
        <dbReference type="Pfam" id="PF01467"/>
    </source>
</evidence>
<dbReference type="GO" id="GO:0004515">
    <property type="term" value="F:nicotinate-nucleotide adenylyltransferase activity"/>
    <property type="evidence" value="ECO:0007669"/>
    <property type="project" value="UniProtKB-UniRule"/>
</dbReference>
<comment type="function">
    <text evidence="1 11">Catalyzes the reversible adenylation of nicotinate mononucleotide (NaMN) to nicotinic acid adenine dinucleotide (NaAD).</text>
</comment>
<evidence type="ECO:0000256" key="10">
    <source>
        <dbReference type="ARBA" id="ARBA00048721"/>
    </source>
</evidence>
<keyword evidence="6 11" id="KW-0548">Nucleotidyltransferase</keyword>
<dbReference type="InterPro" id="IPR005248">
    <property type="entry name" value="NadD/NMNAT"/>
</dbReference>
<proteinExistence type="inferred from homology"/>
<dbReference type="PANTHER" id="PTHR39321:SF3">
    <property type="entry name" value="PHOSPHOPANTETHEINE ADENYLYLTRANSFERASE"/>
    <property type="match status" value="1"/>
</dbReference>
<comment type="similarity">
    <text evidence="3 11">Belongs to the NadD family.</text>
</comment>
<evidence type="ECO:0000256" key="8">
    <source>
        <dbReference type="ARBA" id="ARBA00022840"/>
    </source>
</evidence>
<feature type="domain" description="Cytidyltransferase-like" evidence="12">
    <location>
        <begin position="8"/>
        <end position="195"/>
    </location>
</feature>
<dbReference type="Pfam" id="PF01467">
    <property type="entry name" value="CTP_transf_like"/>
    <property type="match status" value="1"/>
</dbReference>
<dbReference type="NCBIfam" id="TIGR00125">
    <property type="entry name" value="cyt_tran_rel"/>
    <property type="match status" value="1"/>
</dbReference>
<dbReference type="SUPFAM" id="SSF52374">
    <property type="entry name" value="Nucleotidylyl transferase"/>
    <property type="match status" value="1"/>
</dbReference>
<dbReference type="InterPro" id="IPR014729">
    <property type="entry name" value="Rossmann-like_a/b/a_fold"/>
</dbReference>
<gene>
    <name evidence="11 13" type="primary">nadD</name>
    <name evidence="13" type="ORF">ESZ00_08625</name>
</gene>
<comment type="pathway">
    <text evidence="2 11">Cofactor biosynthesis; NAD(+) biosynthesis; deamido-NAD(+) from nicotinate D-ribonucleotide: step 1/1.</text>
</comment>
<dbReference type="GO" id="GO:0005524">
    <property type="term" value="F:ATP binding"/>
    <property type="evidence" value="ECO:0007669"/>
    <property type="project" value="UniProtKB-KW"/>
</dbReference>
<keyword evidence="9 11" id="KW-0520">NAD</keyword>
<dbReference type="PANTHER" id="PTHR39321">
    <property type="entry name" value="NICOTINATE-NUCLEOTIDE ADENYLYLTRANSFERASE-RELATED"/>
    <property type="match status" value="1"/>
</dbReference>
<keyword evidence="5 11" id="KW-0808">Transferase</keyword>
<evidence type="ECO:0000256" key="5">
    <source>
        <dbReference type="ARBA" id="ARBA00022679"/>
    </source>
</evidence>
<name>A0A4Q1SKB8_9BACT</name>
<evidence type="ECO:0000256" key="9">
    <source>
        <dbReference type="ARBA" id="ARBA00023027"/>
    </source>
</evidence>
<evidence type="ECO:0000256" key="7">
    <source>
        <dbReference type="ARBA" id="ARBA00022741"/>
    </source>
</evidence>
<dbReference type="GO" id="GO:0009435">
    <property type="term" value="P:NAD+ biosynthetic process"/>
    <property type="evidence" value="ECO:0007669"/>
    <property type="project" value="UniProtKB-UniRule"/>
</dbReference>
<evidence type="ECO:0000313" key="14">
    <source>
        <dbReference type="Proteomes" id="UP000290253"/>
    </source>
</evidence>
<dbReference type="InterPro" id="IPR004821">
    <property type="entry name" value="Cyt_trans-like"/>
</dbReference>
<evidence type="ECO:0000256" key="4">
    <source>
        <dbReference type="ARBA" id="ARBA00022642"/>
    </source>
</evidence>
<dbReference type="CDD" id="cd02165">
    <property type="entry name" value="NMNAT"/>
    <property type="match status" value="1"/>
</dbReference>
<keyword evidence="8 11" id="KW-0067">ATP-binding</keyword>
<sequence length="225" mass="24764">MRDMRIGFFGGSFDPPHLGHIALARLAADRLGLERVLLAPVGRQPLKHGDVAPFADRVAMLRLAVETDPRLEVSLVDAPMPEGQPNYTVDTLRRLRLELPPASRLYCIIGADSFLTLNKWHDASGLFAESDLVVGARPGFALDEAAWALPSGVTVESKVEDRPECRGYRLRHPQGSAMLYFLPDLAEEVSATEIRLELQARADERVDPAVTAYIREHELYGGGAV</sequence>
<keyword evidence="7 11" id="KW-0547">Nucleotide-binding</keyword>
<dbReference type="UniPathway" id="UPA00253">
    <property type="reaction ID" value="UER00332"/>
</dbReference>
<comment type="catalytic activity">
    <reaction evidence="10 11">
        <text>nicotinate beta-D-ribonucleotide + ATP + H(+) = deamido-NAD(+) + diphosphate</text>
        <dbReference type="Rhea" id="RHEA:22860"/>
        <dbReference type="ChEBI" id="CHEBI:15378"/>
        <dbReference type="ChEBI" id="CHEBI:30616"/>
        <dbReference type="ChEBI" id="CHEBI:33019"/>
        <dbReference type="ChEBI" id="CHEBI:57502"/>
        <dbReference type="ChEBI" id="CHEBI:58437"/>
        <dbReference type="EC" id="2.7.7.18"/>
    </reaction>
</comment>
<keyword evidence="14" id="KW-1185">Reference proteome</keyword>
<dbReference type="AlphaFoldDB" id="A0A4Q1SKB8"/>
<reference evidence="13 14" key="1">
    <citation type="journal article" date="2016" name="Int. J. Syst. Evol. Microbiol.">
        <title>Acidipila dinghuensis sp. nov., an acidobacterium isolated from forest soil.</title>
        <authorList>
            <person name="Jiang Y.W."/>
            <person name="Wang J."/>
            <person name="Chen M.H."/>
            <person name="Lv Y.Y."/>
            <person name="Qiu L.H."/>
        </authorList>
    </citation>
    <scope>NUCLEOTIDE SEQUENCE [LARGE SCALE GENOMIC DNA]</scope>
    <source>
        <strain evidence="13 14">DHOF10</strain>
    </source>
</reference>
<dbReference type="NCBIfam" id="TIGR00482">
    <property type="entry name" value="nicotinate (nicotinamide) nucleotide adenylyltransferase"/>
    <property type="match status" value="1"/>
</dbReference>